<feature type="transmembrane region" description="Helical" evidence="5">
    <location>
        <begin position="79"/>
        <end position="100"/>
    </location>
</feature>
<dbReference type="Proteomes" id="UP000247780">
    <property type="component" value="Unassembled WGS sequence"/>
</dbReference>
<organism evidence="6 7">
    <name type="scientific">Nitrosomonas eutropha</name>
    <dbReference type="NCBI Taxonomy" id="916"/>
    <lineage>
        <taxon>Bacteria</taxon>
        <taxon>Pseudomonadati</taxon>
        <taxon>Pseudomonadota</taxon>
        <taxon>Betaproteobacteria</taxon>
        <taxon>Nitrosomonadales</taxon>
        <taxon>Nitrosomonadaceae</taxon>
        <taxon>Nitrosomonas</taxon>
    </lineage>
</organism>
<gene>
    <name evidence="6" type="ORF">C8R14_12810</name>
</gene>
<evidence type="ECO:0000313" key="7">
    <source>
        <dbReference type="Proteomes" id="UP000247780"/>
    </source>
</evidence>
<evidence type="ECO:0000313" key="6">
    <source>
        <dbReference type="EMBL" id="PXV77510.1"/>
    </source>
</evidence>
<dbReference type="InterPro" id="IPR006214">
    <property type="entry name" value="Bax_inhibitor_1-related"/>
</dbReference>
<evidence type="ECO:0000256" key="3">
    <source>
        <dbReference type="ARBA" id="ARBA00022989"/>
    </source>
</evidence>
<proteinExistence type="predicted"/>
<keyword evidence="7" id="KW-1185">Reference proteome</keyword>
<sequence>MASAATVTRKDFGFLGNFLLAGLILVILASLVNLFLVIPAVSLAIPAVAILVFSGFILFDVSRIINSGETNYVMAAPGIYLSLSNLFIINLVQLLLALLGERD</sequence>
<keyword evidence="4 5" id="KW-0472">Membrane</keyword>
<evidence type="ECO:0000256" key="5">
    <source>
        <dbReference type="SAM" id="Phobius"/>
    </source>
</evidence>
<protein>
    <submittedName>
        <fullName evidence="6">Inhibitor of apoptosis-promoting Bax1</fullName>
    </submittedName>
</protein>
<comment type="caution">
    <text evidence="6">The sequence shown here is derived from an EMBL/GenBank/DDBJ whole genome shotgun (WGS) entry which is preliminary data.</text>
</comment>
<comment type="subcellular location">
    <subcellularLocation>
        <location evidence="1">Membrane</location>
        <topology evidence="1">Multi-pass membrane protein</topology>
    </subcellularLocation>
</comment>
<dbReference type="Pfam" id="PF01027">
    <property type="entry name" value="Bax1-I"/>
    <property type="match status" value="1"/>
</dbReference>
<name>A0ABX5M7Z8_9PROT</name>
<feature type="transmembrane region" description="Helical" evidence="5">
    <location>
        <begin position="12"/>
        <end position="31"/>
    </location>
</feature>
<evidence type="ECO:0000256" key="1">
    <source>
        <dbReference type="ARBA" id="ARBA00004141"/>
    </source>
</evidence>
<evidence type="ECO:0000256" key="4">
    <source>
        <dbReference type="ARBA" id="ARBA00023136"/>
    </source>
</evidence>
<keyword evidence="3 5" id="KW-1133">Transmembrane helix</keyword>
<evidence type="ECO:0000256" key="2">
    <source>
        <dbReference type="ARBA" id="ARBA00022692"/>
    </source>
</evidence>
<feature type="transmembrane region" description="Helical" evidence="5">
    <location>
        <begin position="37"/>
        <end position="59"/>
    </location>
</feature>
<dbReference type="EMBL" id="QICQ01000028">
    <property type="protein sequence ID" value="PXV77510.1"/>
    <property type="molecule type" value="Genomic_DNA"/>
</dbReference>
<reference evidence="6 7" key="1">
    <citation type="submission" date="2018-04" db="EMBL/GenBank/DDBJ databases">
        <title>Active sludge and wastewater microbial communities from Klosterneuburg, Austria.</title>
        <authorList>
            <person name="Wagner M."/>
        </authorList>
    </citation>
    <scope>NUCLEOTIDE SEQUENCE [LARGE SCALE GENOMIC DNA]</scope>
    <source>
        <strain evidence="6 7">Nm 57</strain>
    </source>
</reference>
<accession>A0ABX5M7Z8</accession>
<keyword evidence="2 5" id="KW-0812">Transmembrane</keyword>